<dbReference type="InterPro" id="IPR022911">
    <property type="entry name" value="Phe_tRNA_ligase_alpha1_bac"/>
</dbReference>
<dbReference type="GO" id="GO:0000287">
    <property type="term" value="F:magnesium ion binding"/>
    <property type="evidence" value="ECO:0007669"/>
    <property type="project" value="UniProtKB-UniRule"/>
</dbReference>
<keyword evidence="10 13" id="KW-0648">Protein biosynthesis</keyword>
<dbReference type="PANTHER" id="PTHR11538">
    <property type="entry name" value="PHENYLALANYL-TRNA SYNTHETASE"/>
    <property type="match status" value="1"/>
</dbReference>
<dbReference type="Gene3D" id="3.30.930.10">
    <property type="entry name" value="Bira Bifunctional Protein, Domain 2"/>
    <property type="match status" value="1"/>
</dbReference>
<dbReference type="EMBL" id="CP060789">
    <property type="protein sequence ID" value="QNP57089.1"/>
    <property type="molecule type" value="Genomic_DNA"/>
</dbReference>
<evidence type="ECO:0000256" key="5">
    <source>
        <dbReference type="ARBA" id="ARBA00022598"/>
    </source>
</evidence>
<dbReference type="InterPro" id="IPR010978">
    <property type="entry name" value="tRNA-bd_arm"/>
</dbReference>
<sequence>MSGPNDNFDPKQVAALDPAAVDGYVSEALAAIAAADTSAELKRARADHAGDTSPLALANREIGALPPQARKEAGQRVGKARGQINQALAQRQEAVAAAELQAALAAEHIDMTLPVDIAPQGALHPVTNLIDEMIDVFVAMGWEVADGPELEAEWYNFDALNLAPDHPARALQDTLWVDPPEAGKLLRTQTSPVQARAMLTRGVPLYIISPGKVFRSDEYDATHLPVFHQLEGLVIDKGISMADLRGTLDHLARAMFGDVKTRMRPHFFPFTEPSAEVDLECFVCHGDSVGNPDRPCRTCRSEGWIEWGGCGIVNPRVLAACGIDPNEYTGFAFGMGVDRTVMFRTGASDLRNFVEGDIRFSRSILGGAR</sequence>
<evidence type="ECO:0000256" key="8">
    <source>
        <dbReference type="ARBA" id="ARBA00022840"/>
    </source>
</evidence>
<dbReference type="GO" id="GO:0006432">
    <property type="term" value="P:phenylalanyl-tRNA aminoacylation"/>
    <property type="evidence" value="ECO:0007669"/>
    <property type="project" value="UniProtKB-UniRule"/>
</dbReference>
<evidence type="ECO:0000313" key="16">
    <source>
        <dbReference type="Proteomes" id="UP000516117"/>
    </source>
</evidence>
<accession>A0A7H0H973</accession>
<evidence type="ECO:0000256" key="10">
    <source>
        <dbReference type="ARBA" id="ARBA00022917"/>
    </source>
</evidence>
<dbReference type="SUPFAM" id="SSF46589">
    <property type="entry name" value="tRNA-binding arm"/>
    <property type="match status" value="1"/>
</dbReference>
<dbReference type="SUPFAM" id="SSF55681">
    <property type="entry name" value="Class II aaRS and biotin synthetases"/>
    <property type="match status" value="1"/>
</dbReference>
<dbReference type="Proteomes" id="UP000516117">
    <property type="component" value="Chromosome"/>
</dbReference>
<comment type="similarity">
    <text evidence="2 13">Belongs to the class-II aminoacyl-tRNA synthetase family. Phe-tRNA synthetase alpha subunit type 1 subfamily.</text>
</comment>
<organism evidence="15 16">
    <name type="scientific">Tessaracoccus defluvii</name>
    <dbReference type="NCBI Taxonomy" id="1285901"/>
    <lineage>
        <taxon>Bacteria</taxon>
        <taxon>Bacillati</taxon>
        <taxon>Actinomycetota</taxon>
        <taxon>Actinomycetes</taxon>
        <taxon>Propionibacteriales</taxon>
        <taxon>Propionibacteriaceae</taxon>
        <taxon>Tessaracoccus</taxon>
    </lineage>
</organism>
<proteinExistence type="inferred from homology"/>
<dbReference type="GO" id="GO:0005524">
    <property type="term" value="F:ATP binding"/>
    <property type="evidence" value="ECO:0007669"/>
    <property type="project" value="UniProtKB-UniRule"/>
</dbReference>
<feature type="domain" description="Aminoacyl-transfer RNA synthetases class-II family profile" evidence="14">
    <location>
        <begin position="127"/>
        <end position="342"/>
    </location>
</feature>
<dbReference type="PANTHER" id="PTHR11538:SF41">
    <property type="entry name" value="PHENYLALANINE--TRNA LIGASE, MITOCHONDRIAL"/>
    <property type="match status" value="1"/>
</dbReference>
<keyword evidence="8 13" id="KW-0067">ATP-binding</keyword>
<keyword evidence="6 13" id="KW-0479">Metal-binding</keyword>
<dbReference type="AlphaFoldDB" id="A0A7H0H973"/>
<dbReference type="InterPro" id="IPR006195">
    <property type="entry name" value="aa-tRNA-synth_II"/>
</dbReference>
<dbReference type="RefSeq" id="WP_187722187.1">
    <property type="nucleotide sequence ID" value="NZ_BAABBL010000012.1"/>
</dbReference>
<dbReference type="GO" id="GO:0000049">
    <property type="term" value="F:tRNA binding"/>
    <property type="evidence" value="ECO:0007669"/>
    <property type="project" value="InterPro"/>
</dbReference>
<evidence type="ECO:0000256" key="4">
    <source>
        <dbReference type="ARBA" id="ARBA00022490"/>
    </source>
</evidence>
<evidence type="ECO:0000313" key="15">
    <source>
        <dbReference type="EMBL" id="QNP57089.1"/>
    </source>
</evidence>
<evidence type="ECO:0000256" key="1">
    <source>
        <dbReference type="ARBA" id="ARBA00004496"/>
    </source>
</evidence>
<dbReference type="KEGG" id="tdf:H9L22_07285"/>
<evidence type="ECO:0000256" key="7">
    <source>
        <dbReference type="ARBA" id="ARBA00022741"/>
    </source>
</evidence>
<name>A0A7H0H973_9ACTN</name>
<dbReference type="InterPro" id="IPR045864">
    <property type="entry name" value="aa-tRNA-synth_II/BPL/LPL"/>
</dbReference>
<dbReference type="InterPro" id="IPR004529">
    <property type="entry name" value="Phe-tRNA-synth_IIc_asu"/>
</dbReference>
<gene>
    <name evidence="13 15" type="primary">pheS</name>
    <name evidence="15" type="ORF">H9L22_07285</name>
</gene>
<evidence type="ECO:0000256" key="3">
    <source>
        <dbReference type="ARBA" id="ARBA00011209"/>
    </source>
</evidence>
<keyword evidence="7 13" id="KW-0547">Nucleotide-binding</keyword>
<evidence type="ECO:0000256" key="12">
    <source>
        <dbReference type="ARBA" id="ARBA00049255"/>
    </source>
</evidence>
<dbReference type="HAMAP" id="MF_00281">
    <property type="entry name" value="Phe_tRNA_synth_alpha1"/>
    <property type="match status" value="1"/>
</dbReference>
<evidence type="ECO:0000256" key="9">
    <source>
        <dbReference type="ARBA" id="ARBA00022842"/>
    </source>
</evidence>
<keyword evidence="11 13" id="KW-0030">Aminoacyl-tRNA synthetase</keyword>
<dbReference type="NCBIfam" id="TIGR00468">
    <property type="entry name" value="pheS"/>
    <property type="match status" value="1"/>
</dbReference>
<dbReference type="Pfam" id="PF02912">
    <property type="entry name" value="Phe_tRNA-synt_N"/>
    <property type="match status" value="1"/>
</dbReference>
<evidence type="ECO:0000256" key="2">
    <source>
        <dbReference type="ARBA" id="ARBA00010207"/>
    </source>
</evidence>
<reference evidence="15 16" key="1">
    <citation type="submission" date="2020-08" db="EMBL/GenBank/DDBJ databases">
        <title>Genome sequence of Tessaracoccus defluvii JCM 17540T.</title>
        <authorList>
            <person name="Hyun D.-W."/>
            <person name="Bae J.-W."/>
        </authorList>
    </citation>
    <scope>NUCLEOTIDE SEQUENCE [LARGE SCALE GENOMIC DNA]</scope>
    <source>
        <strain evidence="15 16">JCM 17540</strain>
    </source>
</reference>
<evidence type="ECO:0000256" key="6">
    <source>
        <dbReference type="ARBA" id="ARBA00022723"/>
    </source>
</evidence>
<dbReference type="Pfam" id="PF01409">
    <property type="entry name" value="tRNA-synt_2d"/>
    <property type="match status" value="1"/>
</dbReference>
<dbReference type="EC" id="6.1.1.20" evidence="13"/>
<dbReference type="PROSITE" id="PS50862">
    <property type="entry name" value="AA_TRNA_LIGASE_II"/>
    <property type="match status" value="1"/>
</dbReference>
<dbReference type="InterPro" id="IPR002319">
    <property type="entry name" value="Phenylalanyl-tRNA_Synthase"/>
</dbReference>
<keyword evidence="16" id="KW-1185">Reference proteome</keyword>
<keyword evidence="4 13" id="KW-0963">Cytoplasm</keyword>
<comment type="subunit">
    <text evidence="3 13">Tetramer of two alpha and two beta subunits.</text>
</comment>
<dbReference type="GO" id="GO:0005737">
    <property type="term" value="C:cytoplasm"/>
    <property type="evidence" value="ECO:0007669"/>
    <property type="project" value="UniProtKB-SubCell"/>
</dbReference>
<comment type="cofactor">
    <cofactor evidence="13">
        <name>Mg(2+)</name>
        <dbReference type="ChEBI" id="CHEBI:18420"/>
    </cofactor>
    <text evidence="13">Binds 2 magnesium ions per tetramer.</text>
</comment>
<evidence type="ECO:0000256" key="11">
    <source>
        <dbReference type="ARBA" id="ARBA00023146"/>
    </source>
</evidence>
<protein>
    <recommendedName>
        <fullName evidence="13">Phenylalanine--tRNA ligase alpha subunit</fullName>
        <ecNumber evidence="13">6.1.1.20</ecNumber>
    </recommendedName>
    <alternativeName>
        <fullName evidence="13">Phenylalanyl-tRNA synthetase alpha subunit</fullName>
        <shortName evidence="13">PheRS</shortName>
    </alternativeName>
</protein>
<feature type="binding site" evidence="13">
    <location>
        <position position="272"/>
    </location>
    <ligand>
        <name>Mg(2+)</name>
        <dbReference type="ChEBI" id="CHEBI:18420"/>
        <note>shared with beta subunit</note>
    </ligand>
</feature>
<evidence type="ECO:0000256" key="13">
    <source>
        <dbReference type="HAMAP-Rule" id="MF_00281"/>
    </source>
</evidence>
<keyword evidence="5 13" id="KW-0436">Ligase</keyword>
<dbReference type="GO" id="GO:0004826">
    <property type="term" value="F:phenylalanine-tRNA ligase activity"/>
    <property type="evidence" value="ECO:0007669"/>
    <property type="project" value="UniProtKB-UniRule"/>
</dbReference>
<comment type="subcellular location">
    <subcellularLocation>
        <location evidence="1 13">Cytoplasm</location>
    </subcellularLocation>
</comment>
<dbReference type="CDD" id="cd00496">
    <property type="entry name" value="PheRS_alpha_core"/>
    <property type="match status" value="1"/>
</dbReference>
<comment type="catalytic activity">
    <reaction evidence="12 13">
        <text>tRNA(Phe) + L-phenylalanine + ATP = L-phenylalanyl-tRNA(Phe) + AMP + diphosphate + H(+)</text>
        <dbReference type="Rhea" id="RHEA:19413"/>
        <dbReference type="Rhea" id="RHEA-COMP:9668"/>
        <dbReference type="Rhea" id="RHEA-COMP:9699"/>
        <dbReference type="ChEBI" id="CHEBI:15378"/>
        <dbReference type="ChEBI" id="CHEBI:30616"/>
        <dbReference type="ChEBI" id="CHEBI:33019"/>
        <dbReference type="ChEBI" id="CHEBI:58095"/>
        <dbReference type="ChEBI" id="CHEBI:78442"/>
        <dbReference type="ChEBI" id="CHEBI:78531"/>
        <dbReference type="ChEBI" id="CHEBI:456215"/>
        <dbReference type="EC" id="6.1.1.20"/>
    </reaction>
</comment>
<dbReference type="InterPro" id="IPR004188">
    <property type="entry name" value="Phe-tRNA_ligase_II_N"/>
</dbReference>
<evidence type="ECO:0000259" key="14">
    <source>
        <dbReference type="PROSITE" id="PS50862"/>
    </source>
</evidence>
<keyword evidence="9 13" id="KW-0460">Magnesium</keyword>